<comment type="caution">
    <text evidence="1">The sequence shown here is derived from an EMBL/GenBank/DDBJ whole genome shotgun (WGS) entry which is preliminary data.</text>
</comment>
<proteinExistence type="predicted"/>
<dbReference type="RefSeq" id="WP_311512937.1">
    <property type="nucleotide sequence ID" value="NZ_JAVREP010000012.1"/>
</dbReference>
<dbReference type="Proteomes" id="UP001183390">
    <property type="component" value="Unassembled WGS sequence"/>
</dbReference>
<evidence type="ECO:0000313" key="1">
    <source>
        <dbReference type="EMBL" id="MDT0330371.1"/>
    </source>
</evidence>
<name>A0ABU2MDM4_9ACTN</name>
<protein>
    <submittedName>
        <fullName evidence="1">Uncharacterized protein</fullName>
    </submittedName>
</protein>
<gene>
    <name evidence="1" type="ORF">RM479_18295</name>
</gene>
<reference evidence="2" key="1">
    <citation type="submission" date="2023-07" db="EMBL/GenBank/DDBJ databases">
        <title>30 novel species of actinomycetes from the DSMZ collection.</title>
        <authorList>
            <person name="Nouioui I."/>
        </authorList>
    </citation>
    <scope>NUCLEOTIDE SEQUENCE [LARGE SCALE GENOMIC DNA]</scope>
    <source>
        <strain evidence="2">DSM 44743</strain>
    </source>
</reference>
<sequence length="130" mass="14393">MPVVNLTPHVVTVVDEDARVIRTWPGAVEPARVEAERVPMGHLDDDKCRGLVPLIVERRTRANLPEPREGVWFIVSSVVGSAHPERDDLLIPSDLVRDKRGVVTACRSFVISGRSPKKGKGRAVEITKRT</sequence>
<organism evidence="1 2">
    <name type="scientific">Nocardiopsis lambiniae</name>
    <dbReference type="NCBI Taxonomy" id="3075539"/>
    <lineage>
        <taxon>Bacteria</taxon>
        <taxon>Bacillati</taxon>
        <taxon>Actinomycetota</taxon>
        <taxon>Actinomycetes</taxon>
        <taxon>Streptosporangiales</taxon>
        <taxon>Nocardiopsidaceae</taxon>
        <taxon>Nocardiopsis</taxon>
    </lineage>
</organism>
<dbReference type="EMBL" id="JAVREP010000012">
    <property type="protein sequence ID" value="MDT0330371.1"/>
    <property type="molecule type" value="Genomic_DNA"/>
</dbReference>
<accession>A0ABU2MDM4</accession>
<evidence type="ECO:0000313" key="2">
    <source>
        <dbReference type="Proteomes" id="UP001183390"/>
    </source>
</evidence>
<keyword evidence="2" id="KW-1185">Reference proteome</keyword>